<evidence type="ECO:0000256" key="4">
    <source>
        <dbReference type="ARBA" id="ARBA00022806"/>
    </source>
</evidence>
<dbReference type="GO" id="GO:0016787">
    <property type="term" value="F:hydrolase activity"/>
    <property type="evidence" value="ECO:0007669"/>
    <property type="project" value="UniProtKB-KW"/>
</dbReference>
<keyword evidence="5" id="KW-0067">ATP-binding</keyword>
<proteinExistence type="inferred from homology"/>
<sequence>MNTEPQHQPCISARYELSRPLLPDGDRRLGPQLVPAIGVEDGEHYILRVYPKTGAAVDEDVRALLSGTLRRIRRILASARMRDLFVEPVELVSDDTALAIVLVASGRTLNCLSEREWSELQRIVLENAGRAEVWFGIKRIAEALDACHGAGLVHGAVCRSAIAMENGPTTFRLGDCEAAVAIGDKDLGHAVHALGHTEVLSFRRDWADLGRLASELFGIETDSSKSSEHRYILLDAERQLLQKMFAPPMHRHVDGQAIISDIQAVAQELKRIGASTNSVLLAYPDRRVLLSDIPSVVSGAISPDDTNKLLQYVTDDLAKSTTRVARTAPSHCDIQLISDHACYDLKRADDRVARIVGCRPRASDDHLQGAQTLVPQVQVVLNRKEADAECRRAGHGAGSWGNLVGAGAEIDASESRGPATSVWYALVLSEVFSLLRQRFRAYPVAVHETAKDGGLIIKSRIEPQTDLARAELGLQPAAAELAREMAFYDGSIEWTLSETDGIGAGPAAAPNLDFDGATTVNGEQAYRFSTDRPINAFTPRYLRPKPDKGLLQAVSRRLSSIVAARDNNELLRALDDPRRVRADPLIAEIASPGPPPVKLDISKHAAWRAISRGAALNLVVGPPGVGKSFFIAELVTSILEATPDARILVSAQNHEALALMERTLKDRLTAAKRVVVRAERADVDIEDTTLRAEARQLLWPIAEGETSSLNGSQRGRISNALMGRGSNERQRREAAAILRDTDHLIMRAADVTLATTNSHRIETLVSDGEQFDWVVVEEAARASGGELIGPLLLGNRRVLVGDHRQLPPFDAQMREKLYVEQAVNCLLRDAVERLEVLPDLPSEISDALQTLLDDDWLRGDVLGTAARLETPFQTIAEREKAALPTPKEAPLGPVTMLREQRRMHPAICELVSNTFYSGALVSSETVARRKDPVFVRRQDLASPLVLLDLPALSRSNREAIERRKGTSWVNEVEVRSVIACLQEMRPCNGERATLAVLSPYKGQVELLVRRLDPIITSGDTGRLTLHGFESAKGDGVFAHTVDGFQGGEADLVIVSLVRNNQQVGHGAVGFLRNRQRLNVLLSRARHKLVLATSARFLRHAVDGTDPDQLGGTELRVFRDLLDEIERSSRVTLSDGRLAATQITFSGKGDFA</sequence>
<dbReference type="EMBL" id="CP010767">
    <property type="protein sequence ID" value="ATG44262.1"/>
    <property type="molecule type" value="Genomic_DNA"/>
</dbReference>
<comment type="similarity">
    <text evidence="1">Belongs to the DNA2/NAM7 helicase family.</text>
</comment>
<gene>
    <name evidence="8" type="ORF">PhaeoP13_02341</name>
</gene>
<dbReference type="PANTHER" id="PTHR43788:SF8">
    <property type="entry name" value="DNA-BINDING PROTEIN SMUBP-2"/>
    <property type="match status" value="1"/>
</dbReference>
<accession>A0AAN1GSA8</accession>
<evidence type="ECO:0000256" key="3">
    <source>
        <dbReference type="ARBA" id="ARBA00022801"/>
    </source>
</evidence>
<dbReference type="Pfam" id="PF13086">
    <property type="entry name" value="AAA_11"/>
    <property type="match status" value="1"/>
</dbReference>
<dbReference type="Pfam" id="PF13087">
    <property type="entry name" value="AAA_12"/>
    <property type="match status" value="1"/>
</dbReference>
<dbReference type="InterPro" id="IPR047187">
    <property type="entry name" value="SF1_C_Upf1"/>
</dbReference>
<keyword evidence="3" id="KW-0378">Hydrolase</keyword>
<feature type="domain" description="DNA2/NAM7 helicase-like C-terminal" evidence="7">
    <location>
        <begin position="893"/>
        <end position="1092"/>
    </location>
</feature>
<dbReference type="InterPro" id="IPR041677">
    <property type="entry name" value="DNA2/NAM7_AAA_11"/>
</dbReference>
<evidence type="ECO:0000259" key="7">
    <source>
        <dbReference type="Pfam" id="PF13087"/>
    </source>
</evidence>
<dbReference type="CDD" id="cd18808">
    <property type="entry name" value="SF1_C_Upf1"/>
    <property type="match status" value="1"/>
</dbReference>
<dbReference type="PANTHER" id="PTHR43788">
    <property type="entry name" value="DNA2/NAM7 HELICASE FAMILY MEMBER"/>
    <property type="match status" value="1"/>
</dbReference>
<protein>
    <submittedName>
        <fullName evidence="8">DNA helicase</fullName>
    </submittedName>
</protein>
<dbReference type="InterPro" id="IPR027417">
    <property type="entry name" value="P-loop_NTPase"/>
</dbReference>
<dbReference type="SUPFAM" id="SSF52540">
    <property type="entry name" value="P-loop containing nucleoside triphosphate hydrolases"/>
    <property type="match status" value="1"/>
</dbReference>
<feature type="domain" description="DNA2/NAM7 helicase helicase" evidence="6">
    <location>
        <begin position="599"/>
        <end position="808"/>
    </location>
</feature>
<dbReference type="GO" id="GO:0043139">
    <property type="term" value="F:5'-3' DNA helicase activity"/>
    <property type="evidence" value="ECO:0007669"/>
    <property type="project" value="TreeGrafter"/>
</dbReference>
<organism evidence="8 9">
    <name type="scientific">Phaeobacter piscinae</name>
    <dbReference type="NCBI Taxonomy" id="1580596"/>
    <lineage>
        <taxon>Bacteria</taxon>
        <taxon>Pseudomonadati</taxon>
        <taxon>Pseudomonadota</taxon>
        <taxon>Alphaproteobacteria</taxon>
        <taxon>Rhodobacterales</taxon>
        <taxon>Roseobacteraceae</taxon>
        <taxon>Phaeobacter</taxon>
    </lineage>
</organism>
<evidence type="ECO:0000313" key="9">
    <source>
        <dbReference type="Proteomes" id="UP000218606"/>
    </source>
</evidence>
<dbReference type="AlphaFoldDB" id="A0AAN1GSA8"/>
<evidence type="ECO:0000256" key="2">
    <source>
        <dbReference type="ARBA" id="ARBA00022741"/>
    </source>
</evidence>
<evidence type="ECO:0000259" key="6">
    <source>
        <dbReference type="Pfam" id="PF13086"/>
    </source>
</evidence>
<evidence type="ECO:0000256" key="5">
    <source>
        <dbReference type="ARBA" id="ARBA00022840"/>
    </source>
</evidence>
<keyword evidence="4 8" id="KW-0347">Helicase</keyword>
<evidence type="ECO:0000256" key="1">
    <source>
        <dbReference type="ARBA" id="ARBA00007913"/>
    </source>
</evidence>
<dbReference type="InterPro" id="IPR041679">
    <property type="entry name" value="DNA2/NAM7-like_C"/>
</dbReference>
<dbReference type="Gene3D" id="3.40.50.300">
    <property type="entry name" value="P-loop containing nucleotide triphosphate hydrolases"/>
    <property type="match status" value="2"/>
</dbReference>
<dbReference type="GO" id="GO:0005524">
    <property type="term" value="F:ATP binding"/>
    <property type="evidence" value="ECO:0007669"/>
    <property type="project" value="UniProtKB-KW"/>
</dbReference>
<dbReference type="Proteomes" id="UP000218606">
    <property type="component" value="Chromosome"/>
</dbReference>
<dbReference type="InterPro" id="IPR050534">
    <property type="entry name" value="Coronavir_polyprotein_1ab"/>
</dbReference>
<evidence type="ECO:0000313" key="8">
    <source>
        <dbReference type="EMBL" id="ATG44262.1"/>
    </source>
</evidence>
<reference evidence="8 9" key="1">
    <citation type="journal article" date="2017" name="Front. Microbiol.">
        <title>Phaeobacter piscinae sp. nov., a species of the Roseobacter group and potential aquaculture probiont.</title>
        <authorList>
            <person name="Sonnenschein E.C."/>
            <person name="Phippen C.B.W."/>
            <person name="Nielsen K.F."/>
            <person name="Mateiu R.V."/>
            <person name="Melchiorsen J."/>
            <person name="Gram L."/>
            <person name="Overmann J."/>
            <person name="Freese H.M."/>
        </authorList>
    </citation>
    <scope>NUCLEOTIDE SEQUENCE [LARGE SCALE GENOMIC DNA]</scope>
    <source>
        <strain evidence="8 9">P13</strain>
    </source>
</reference>
<keyword evidence="2" id="KW-0547">Nucleotide-binding</keyword>
<name>A0AAN1GSA8_9RHOB</name>